<comment type="caution">
    <text evidence="1">The sequence shown here is derived from an EMBL/GenBank/DDBJ whole genome shotgun (WGS) entry which is preliminary data.</text>
</comment>
<name>A0ABS7C9N3_9BACL</name>
<evidence type="ECO:0000313" key="2">
    <source>
        <dbReference type="Proteomes" id="UP001519887"/>
    </source>
</evidence>
<dbReference type="InterPro" id="IPR010349">
    <property type="entry name" value="Asparaginase_II"/>
</dbReference>
<dbReference type="EMBL" id="JAHZIK010000917">
    <property type="protein sequence ID" value="MBW7457645.1"/>
    <property type="molecule type" value="Genomic_DNA"/>
</dbReference>
<dbReference type="Proteomes" id="UP001519887">
    <property type="component" value="Unassembled WGS sequence"/>
</dbReference>
<proteinExistence type="predicted"/>
<sequence>DGTVIAKSGAQGLFVFGMRQQGIAVALKLADGGEASQPGIICSVLEKLHVGADLSERINQHFSADLYNDAGQLIGHRESSLRLKFH</sequence>
<feature type="non-terminal residue" evidence="1">
    <location>
        <position position="1"/>
    </location>
</feature>
<evidence type="ECO:0000313" key="1">
    <source>
        <dbReference type="EMBL" id="MBW7457645.1"/>
    </source>
</evidence>
<protein>
    <submittedName>
        <fullName evidence="1">Asparaginase</fullName>
        <ecNumber evidence="1">3.5.1.1</ecNumber>
    </submittedName>
</protein>
<gene>
    <name evidence="1" type="ORF">K0U00_26740</name>
</gene>
<accession>A0ABS7C9N3</accession>
<dbReference type="GO" id="GO:0004067">
    <property type="term" value="F:asparaginase activity"/>
    <property type="evidence" value="ECO:0007669"/>
    <property type="project" value="UniProtKB-EC"/>
</dbReference>
<keyword evidence="1" id="KW-0378">Hydrolase</keyword>
<organism evidence="1 2">
    <name type="scientific">Paenibacillus sepulcri</name>
    <dbReference type="NCBI Taxonomy" id="359917"/>
    <lineage>
        <taxon>Bacteria</taxon>
        <taxon>Bacillati</taxon>
        <taxon>Bacillota</taxon>
        <taxon>Bacilli</taxon>
        <taxon>Bacillales</taxon>
        <taxon>Paenibacillaceae</taxon>
        <taxon>Paenibacillus</taxon>
    </lineage>
</organism>
<keyword evidence="2" id="KW-1185">Reference proteome</keyword>
<reference evidence="1 2" key="1">
    <citation type="submission" date="2021-07" db="EMBL/GenBank/DDBJ databases">
        <title>Paenibacillus radiodurans sp. nov., isolated from the southeastern edge of Tengger Desert.</title>
        <authorList>
            <person name="Zhang G."/>
        </authorList>
    </citation>
    <scope>NUCLEOTIDE SEQUENCE [LARGE SCALE GENOMIC DNA]</scope>
    <source>
        <strain evidence="1 2">CCM 7311</strain>
    </source>
</reference>
<dbReference type="Pfam" id="PF06089">
    <property type="entry name" value="Asparaginase_II"/>
    <property type="match status" value="1"/>
</dbReference>
<dbReference type="EC" id="3.5.1.1" evidence="1"/>